<proteinExistence type="predicted"/>
<feature type="transmembrane region" description="Helical" evidence="1">
    <location>
        <begin position="143"/>
        <end position="163"/>
    </location>
</feature>
<reference evidence="3" key="1">
    <citation type="submission" date="2022-11" db="UniProtKB">
        <authorList>
            <consortium name="WormBaseParasite"/>
        </authorList>
    </citation>
    <scope>IDENTIFICATION</scope>
</reference>
<dbReference type="AlphaFoldDB" id="A0A914CKF4"/>
<feature type="transmembrane region" description="Helical" evidence="1">
    <location>
        <begin position="43"/>
        <end position="59"/>
    </location>
</feature>
<feature type="transmembrane region" description="Helical" evidence="1">
    <location>
        <begin position="106"/>
        <end position="128"/>
    </location>
</feature>
<keyword evidence="2" id="KW-1185">Reference proteome</keyword>
<organism evidence="2 3">
    <name type="scientific">Acrobeloides nanus</name>
    <dbReference type="NCBI Taxonomy" id="290746"/>
    <lineage>
        <taxon>Eukaryota</taxon>
        <taxon>Metazoa</taxon>
        <taxon>Ecdysozoa</taxon>
        <taxon>Nematoda</taxon>
        <taxon>Chromadorea</taxon>
        <taxon>Rhabditida</taxon>
        <taxon>Tylenchina</taxon>
        <taxon>Cephalobomorpha</taxon>
        <taxon>Cephaloboidea</taxon>
        <taxon>Cephalobidae</taxon>
        <taxon>Acrobeloides</taxon>
    </lineage>
</organism>
<keyword evidence="1" id="KW-1133">Transmembrane helix</keyword>
<accession>A0A914CKF4</accession>
<dbReference type="Proteomes" id="UP000887540">
    <property type="component" value="Unplaced"/>
</dbReference>
<evidence type="ECO:0000313" key="2">
    <source>
        <dbReference type="Proteomes" id="UP000887540"/>
    </source>
</evidence>
<feature type="transmembrane region" description="Helical" evidence="1">
    <location>
        <begin position="71"/>
        <end position="94"/>
    </location>
</feature>
<sequence>MSTISVVTDNSSIKYERQRFSLDSFTDDEIEKRLNNRCCCNKLNILTSLQLLALTNFLLDGLCTYLSVQTVIAYGFALSSAGSLLCLCAVISAVQEEKQKMMAGTVIWVGLKSVVLTALWLTAVAAFIDFSLNDETYTLSLELKILLCIIPFSVFLLCLQWWLSRRVTNYIQARDEFYVIPSAAGSFRLRDSLRKYLGAKLAKIDVEKY</sequence>
<evidence type="ECO:0000313" key="3">
    <source>
        <dbReference type="WBParaSite" id="ACRNAN_scaffold118.g8566.t1"/>
    </source>
</evidence>
<name>A0A914CKF4_9BILA</name>
<evidence type="ECO:0000256" key="1">
    <source>
        <dbReference type="SAM" id="Phobius"/>
    </source>
</evidence>
<dbReference type="WBParaSite" id="ACRNAN_scaffold118.g8566.t1">
    <property type="protein sequence ID" value="ACRNAN_scaffold118.g8566.t1"/>
    <property type="gene ID" value="ACRNAN_scaffold118.g8566"/>
</dbReference>
<keyword evidence="1" id="KW-0812">Transmembrane</keyword>
<keyword evidence="1" id="KW-0472">Membrane</keyword>
<protein>
    <submittedName>
        <fullName evidence="3">Uncharacterized protein</fullName>
    </submittedName>
</protein>